<dbReference type="EMBL" id="JAWWNJ010000012">
    <property type="protein sequence ID" value="KAK7043439.1"/>
    <property type="molecule type" value="Genomic_DNA"/>
</dbReference>
<keyword evidence="2" id="KW-1185">Reference proteome</keyword>
<comment type="caution">
    <text evidence="1">The sequence shown here is derived from an EMBL/GenBank/DDBJ whole genome shotgun (WGS) entry which is preliminary data.</text>
</comment>
<proteinExistence type="predicted"/>
<sequence>MHSNPRQHSRRRRRINRAFRTVLLTHHLQRILDALPSAPIPSSFSSNSTTTPSHPICSRTKIQNHRSISIHRPEPLRTTRAVVWVKFVGRIMYLLLYPLLTKSANVSAQKILHVSFLPRPFTTLDAASRRWARALVSPRWCGGSECRGGRGGVIGFVLVVARS</sequence>
<evidence type="ECO:0000313" key="2">
    <source>
        <dbReference type="Proteomes" id="UP001362999"/>
    </source>
</evidence>
<reference evidence="1 2" key="1">
    <citation type="journal article" date="2024" name="J Genomics">
        <title>Draft genome sequencing and assembly of Favolaschia claudopus CIRM-BRFM 2984 isolated from oak limbs.</title>
        <authorList>
            <person name="Navarro D."/>
            <person name="Drula E."/>
            <person name="Chaduli D."/>
            <person name="Cazenave R."/>
            <person name="Ahrendt S."/>
            <person name="Wang J."/>
            <person name="Lipzen A."/>
            <person name="Daum C."/>
            <person name="Barry K."/>
            <person name="Grigoriev I.V."/>
            <person name="Favel A."/>
            <person name="Rosso M.N."/>
            <person name="Martin F."/>
        </authorList>
    </citation>
    <scope>NUCLEOTIDE SEQUENCE [LARGE SCALE GENOMIC DNA]</scope>
    <source>
        <strain evidence="1 2">CIRM-BRFM 2984</strain>
    </source>
</reference>
<name>A0AAW0CZX5_9AGAR</name>
<dbReference type="AlphaFoldDB" id="A0AAW0CZX5"/>
<organism evidence="1 2">
    <name type="scientific">Favolaschia claudopus</name>
    <dbReference type="NCBI Taxonomy" id="2862362"/>
    <lineage>
        <taxon>Eukaryota</taxon>
        <taxon>Fungi</taxon>
        <taxon>Dikarya</taxon>
        <taxon>Basidiomycota</taxon>
        <taxon>Agaricomycotina</taxon>
        <taxon>Agaricomycetes</taxon>
        <taxon>Agaricomycetidae</taxon>
        <taxon>Agaricales</taxon>
        <taxon>Marasmiineae</taxon>
        <taxon>Mycenaceae</taxon>
        <taxon>Favolaschia</taxon>
    </lineage>
</organism>
<gene>
    <name evidence="1" type="ORF">R3P38DRAFT_2884380</name>
</gene>
<accession>A0AAW0CZX5</accession>
<evidence type="ECO:0000313" key="1">
    <source>
        <dbReference type="EMBL" id="KAK7043439.1"/>
    </source>
</evidence>
<protein>
    <submittedName>
        <fullName evidence="1">Uncharacterized protein</fullName>
    </submittedName>
</protein>
<dbReference type="Proteomes" id="UP001362999">
    <property type="component" value="Unassembled WGS sequence"/>
</dbReference>